<proteinExistence type="inferred from homology"/>
<feature type="transmembrane region" description="Helical" evidence="8">
    <location>
        <begin position="74"/>
        <end position="92"/>
    </location>
</feature>
<dbReference type="Proteomes" id="UP000005709">
    <property type="component" value="Unassembled WGS sequence"/>
</dbReference>
<dbReference type="CDD" id="cd17320">
    <property type="entry name" value="MFS_MdfA_MDR_like"/>
    <property type="match status" value="1"/>
</dbReference>
<keyword evidence="4" id="KW-1003">Cell membrane</keyword>
<feature type="transmembrane region" description="Helical" evidence="8">
    <location>
        <begin position="159"/>
        <end position="180"/>
    </location>
</feature>
<dbReference type="Pfam" id="PF07690">
    <property type="entry name" value="MFS_1"/>
    <property type="match status" value="1"/>
</dbReference>
<dbReference type="NCBIfam" id="TIGR00710">
    <property type="entry name" value="efflux_Bcr_CflA"/>
    <property type="match status" value="1"/>
</dbReference>
<gene>
    <name evidence="11" type="ORF">CAMGR0001_0431</name>
</gene>
<dbReference type="GO" id="GO:1990961">
    <property type="term" value="P:xenobiotic detoxification by transmembrane export across the plasma membrane"/>
    <property type="evidence" value="ECO:0007669"/>
    <property type="project" value="InterPro"/>
</dbReference>
<evidence type="ECO:0000256" key="8">
    <source>
        <dbReference type="SAM" id="Phobius"/>
    </source>
</evidence>
<keyword evidence="9" id="KW-0732">Signal</keyword>
<reference evidence="11 12" key="1">
    <citation type="submission" date="2009-07" db="EMBL/GenBank/DDBJ databases">
        <authorList>
            <person name="Madupu R."/>
            <person name="Sebastian Y."/>
            <person name="Durkin A.S."/>
            <person name="Torralba M."/>
            <person name="Methe B."/>
            <person name="Sutton G.G."/>
            <person name="Strausberg R.L."/>
            <person name="Nelson K.E."/>
        </authorList>
    </citation>
    <scope>NUCLEOTIDE SEQUENCE [LARGE SCALE GENOMIC DNA]</scope>
    <source>
        <strain evidence="11 12">RM3268</strain>
    </source>
</reference>
<dbReference type="SUPFAM" id="SSF103473">
    <property type="entry name" value="MFS general substrate transporter"/>
    <property type="match status" value="1"/>
</dbReference>
<dbReference type="GO" id="GO:0042910">
    <property type="term" value="F:xenobiotic transmembrane transporter activity"/>
    <property type="evidence" value="ECO:0007669"/>
    <property type="project" value="InterPro"/>
</dbReference>
<dbReference type="RefSeq" id="WP_005871122.1">
    <property type="nucleotide sequence ID" value="NZ_ACYG01000024.1"/>
</dbReference>
<dbReference type="PANTHER" id="PTHR23502">
    <property type="entry name" value="MAJOR FACILITATOR SUPERFAMILY"/>
    <property type="match status" value="1"/>
</dbReference>
<name>C8PHI6_9BACT</name>
<dbReference type="EMBL" id="ACYG01000024">
    <property type="protein sequence ID" value="EEV17600.1"/>
    <property type="molecule type" value="Genomic_DNA"/>
</dbReference>
<dbReference type="GO" id="GO:0015385">
    <property type="term" value="F:sodium:proton antiporter activity"/>
    <property type="evidence" value="ECO:0007669"/>
    <property type="project" value="TreeGrafter"/>
</dbReference>
<feature type="domain" description="Major facilitator superfamily (MFS) profile" evidence="10">
    <location>
        <begin position="1"/>
        <end position="388"/>
    </location>
</feature>
<evidence type="ECO:0000256" key="4">
    <source>
        <dbReference type="ARBA" id="ARBA00022475"/>
    </source>
</evidence>
<feature type="transmembrane region" description="Helical" evidence="8">
    <location>
        <begin position="367"/>
        <end position="386"/>
    </location>
</feature>
<feature type="transmembrane region" description="Helical" evidence="8">
    <location>
        <begin position="339"/>
        <end position="361"/>
    </location>
</feature>
<comment type="caution">
    <text evidence="11">The sequence shown here is derived from an EMBL/GenBank/DDBJ whole genome shotgun (WGS) entry which is preliminary data.</text>
</comment>
<feature type="transmembrane region" description="Helical" evidence="8">
    <location>
        <begin position="276"/>
        <end position="297"/>
    </location>
</feature>
<dbReference type="PROSITE" id="PS51257">
    <property type="entry name" value="PROKAR_LIPOPROTEIN"/>
    <property type="match status" value="1"/>
</dbReference>
<keyword evidence="6 8" id="KW-1133">Transmembrane helix</keyword>
<keyword evidence="5 8" id="KW-0812">Transmembrane</keyword>
<dbReference type="OrthoDB" id="9814303at2"/>
<feature type="transmembrane region" description="Helical" evidence="8">
    <location>
        <begin position="131"/>
        <end position="153"/>
    </location>
</feature>
<dbReference type="Gene3D" id="1.20.1720.10">
    <property type="entry name" value="Multidrug resistance protein D"/>
    <property type="match status" value="1"/>
</dbReference>
<feature type="chain" id="PRO_5002989226" evidence="9">
    <location>
        <begin position="19"/>
        <end position="388"/>
    </location>
</feature>
<feature type="transmembrane region" description="Helical" evidence="8">
    <location>
        <begin position="303"/>
        <end position="327"/>
    </location>
</feature>
<dbReference type="InterPro" id="IPR011701">
    <property type="entry name" value="MFS"/>
</dbReference>
<dbReference type="GO" id="GO:0005886">
    <property type="term" value="C:plasma membrane"/>
    <property type="evidence" value="ECO:0007669"/>
    <property type="project" value="UniProtKB-SubCell"/>
</dbReference>
<dbReference type="STRING" id="824.CGRAC_1894"/>
<evidence type="ECO:0000256" key="6">
    <source>
        <dbReference type="ARBA" id="ARBA00022989"/>
    </source>
</evidence>
<sequence length="388" mass="41835">MNSSKTSLSFLVVLSALMACTSLSTDVYLPAMPTMERQLHGDSELTITGFLIGFAIAQLVWGPISDRTGRKIPLFIGMALFAIGSVGCAMSDNMASVVFWRVFQAVGACVGPMLSRAMISDLFGSSQAAQMLSTLVIIMAIAPIVGPLLGGAILEFGSWHGIFWLMALASAIMFAMIFSLPETLPPQKRSTKPIVSSFRNYLRLLQDVKFMRYTLSVTFFYVAAYAFITGSSFVYIDYFGIPSKYYGFLFGINIVGVMALSFVNKKLVKRYALNHLLIVSTLVAALAASVLFTFTFFKTGGVLGVIIPMFFVFSMNGIIASCSNAAALDSVPQEMKGSAAALIGSLQYGSGILSSAMLAAFSAGTPWTMSWIIALFVWLSALAAYFNK</sequence>
<feature type="transmembrane region" description="Helical" evidence="8">
    <location>
        <begin position="245"/>
        <end position="264"/>
    </location>
</feature>
<evidence type="ECO:0000256" key="2">
    <source>
        <dbReference type="ARBA" id="ARBA00006236"/>
    </source>
</evidence>
<keyword evidence="3" id="KW-0813">Transport</keyword>
<accession>C8PHI6</accession>
<organism evidence="11 12">
    <name type="scientific">Campylobacter gracilis RM3268</name>
    <dbReference type="NCBI Taxonomy" id="553220"/>
    <lineage>
        <taxon>Bacteria</taxon>
        <taxon>Pseudomonadati</taxon>
        <taxon>Campylobacterota</taxon>
        <taxon>Epsilonproteobacteria</taxon>
        <taxon>Campylobacterales</taxon>
        <taxon>Campylobacteraceae</taxon>
        <taxon>Campylobacter</taxon>
    </lineage>
</organism>
<evidence type="ECO:0000256" key="1">
    <source>
        <dbReference type="ARBA" id="ARBA00004651"/>
    </source>
</evidence>
<feature type="transmembrane region" description="Helical" evidence="8">
    <location>
        <begin position="213"/>
        <end position="233"/>
    </location>
</feature>
<evidence type="ECO:0000256" key="9">
    <source>
        <dbReference type="SAM" id="SignalP"/>
    </source>
</evidence>
<dbReference type="AlphaFoldDB" id="C8PHI6"/>
<keyword evidence="7 8" id="KW-0472">Membrane</keyword>
<feature type="signal peptide" evidence="9">
    <location>
        <begin position="1"/>
        <end position="18"/>
    </location>
</feature>
<dbReference type="InterPro" id="IPR020846">
    <property type="entry name" value="MFS_dom"/>
</dbReference>
<evidence type="ECO:0000256" key="3">
    <source>
        <dbReference type="ARBA" id="ARBA00022448"/>
    </source>
</evidence>
<evidence type="ECO:0000256" key="7">
    <source>
        <dbReference type="ARBA" id="ARBA00023136"/>
    </source>
</evidence>
<dbReference type="PANTHER" id="PTHR23502:SF132">
    <property type="entry name" value="POLYAMINE TRANSPORTER 2-RELATED"/>
    <property type="match status" value="1"/>
</dbReference>
<evidence type="ECO:0000313" key="11">
    <source>
        <dbReference type="EMBL" id="EEV17600.1"/>
    </source>
</evidence>
<dbReference type="InterPro" id="IPR004812">
    <property type="entry name" value="Efflux_drug-R_Bcr/CmlA"/>
</dbReference>
<dbReference type="PROSITE" id="PS50850">
    <property type="entry name" value="MFS"/>
    <property type="match status" value="1"/>
</dbReference>
<feature type="transmembrane region" description="Helical" evidence="8">
    <location>
        <begin position="98"/>
        <end position="119"/>
    </location>
</feature>
<dbReference type="eggNOG" id="COG2814">
    <property type="taxonomic scope" value="Bacteria"/>
</dbReference>
<keyword evidence="12" id="KW-1185">Reference proteome</keyword>
<protein>
    <submittedName>
        <fullName evidence="11">Drug resistance transporter, Bcr/CflA subfamily</fullName>
    </submittedName>
</protein>
<evidence type="ECO:0000313" key="12">
    <source>
        <dbReference type="Proteomes" id="UP000005709"/>
    </source>
</evidence>
<dbReference type="InterPro" id="IPR036259">
    <property type="entry name" value="MFS_trans_sf"/>
</dbReference>
<feature type="transmembrane region" description="Helical" evidence="8">
    <location>
        <begin position="45"/>
        <end position="62"/>
    </location>
</feature>
<evidence type="ECO:0000259" key="10">
    <source>
        <dbReference type="PROSITE" id="PS50850"/>
    </source>
</evidence>
<comment type="similarity">
    <text evidence="2">Belongs to the major facilitator superfamily. Bcr/CmlA family.</text>
</comment>
<evidence type="ECO:0000256" key="5">
    <source>
        <dbReference type="ARBA" id="ARBA00022692"/>
    </source>
</evidence>
<comment type="subcellular location">
    <subcellularLocation>
        <location evidence="1">Cell membrane</location>
        <topology evidence="1">Multi-pass membrane protein</topology>
    </subcellularLocation>
</comment>